<name>A0A2X2INU0_SPHMU</name>
<gene>
    <name evidence="2" type="ORF">NCTC11343_00237</name>
</gene>
<proteinExistence type="predicted"/>
<organism evidence="2 3">
    <name type="scientific">Sphingobacterium multivorum</name>
    <dbReference type="NCBI Taxonomy" id="28454"/>
    <lineage>
        <taxon>Bacteria</taxon>
        <taxon>Pseudomonadati</taxon>
        <taxon>Bacteroidota</taxon>
        <taxon>Sphingobacteriia</taxon>
        <taxon>Sphingobacteriales</taxon>
        <taxon>Sphingobacteriaceae</taxon>
        <taxon>Sphingobacterium</taxon>
    </lineage>
</organism>
<dbReference type="Proteomes" id="UP000251241">
    <property type="component" value="Unassembled WGS sequence"/>
</dbReference>
<keyword evidence="1" id="KW-0472">Membrane</keyword>
<evidence type="ECO:0000313" key="3">
    <source>
        <dbReference type="Proteomes" id="UP000251241"/>
    </source>
</evidence>
<sequence length="42" mass="4841">MKKKSSSWFFYAIIAIVICVFLLLNLPELIQGFMNGYNSVIK</sequence>
<keyword evidence="1" id="KW-1133">Transmembrane helix</keyword>
<evidence type="ECO:0000256" key="1">
    <source>
        <dbReference type="SAM" id="Phobius"/>
    </source>
</evidence>
<evidence type="ECO:0000313" key="2">
    <source>
        <dbReference type="EMBL" id="SPZ83718.1"/>
    </source>
</evidence>
<protein>
    <submittedName>
        <fullName evidence="2">Uncharacterized protein</fullName>
    </submittedName>
</protein>
<dbReference type="AlphaFoldDB" id="A0A2X2INU0"/>
<feature type="transmembrane region" description="Helical" evidence="1">
    <location>
        <begin position="7"/>
        <end position="26"/>
    </location>
</feature>
<keyword evidence="1" id="KW-0812">Transmembrane</keyword>
<reference evidence="2 3" key="1">
    <citation type="submission" date="2018-06" db="EMBL/GenBank/DDBJ databases">
        <authorList>
            <consortium name="Pathogen Informatics"/>
            <person name="Doyle S."/>
        </authorList>
    </citation>
    <scope>NUCLEOTIDE SEQUENCE [LARGE SCALE GENOMIC DNA]</scope>
    <source>
        <strain evidence="2 3">NCTC11343</strain>
    </source>
</reference>
<accession>A0A2X2INU0</accession>
<dbReference type="RefSeq" id="WP_256602545.1">
    <property type="nucleotide sequence ID" value="NZ_CP068086.1"/>
</dbReference>
<dbReference type="EMBL" id="UAUU01000002">
    <property type="protein sequence ID" value="SPZ83718.1"/>
    <property type="molecule type" value="Genomic_DNA"/>
</dbReference>
<dbReference type="GeneID" id="97183648"/>